<dbReference type="InterPro" id="IPR045277">
    <property type="entry name" value="DRE1A-I"/>
</dbReference>
<dbReference type="AlphaFoldDB" id="A0A2P5BPZ3"/>
<sequence>MAAAAYDVAVLALKGPGTAMNFPNSFSDYPSRKQEAEPKPEKEPGDGSKPVNEESSSSSTNTSSGGGGGEFVDEEALLNMPNLLVNMAQGMLVSPPTINAPSSHDSAGDSDGECLWSYTYKSTNIGSTAFMFNK</sequence>
<feature type="compositionally biased region" description="Basic and acidic residues" evidence="1">
    <location>
        <begin position="30"/>
        <end position="46"/>
    </location>
</feature>
<dbReference type="Proteomes" id="UP000237105">
    <property type="component" value="Unassembled WGS sequence"/>
</dbReference>
<feature type="region of interest" description="Disordered" evidence="1">
    <location>
        <begin position="16"/>
        <end position="72"/>
    </location>
</feature>
<proteinExistence type="predicted"/>
<feature type="non-terminal residue" evidence="2">
    <location>
        <position position="134"/>
    </location>
</feature>
<protein>
    <submittedName>
        <fullName evidence="2">AP2/ERF domain containing protein</fullName>
    </submittedName>
</protein>
<evidence type="ECO:0000256" key="1">
    <source>
        <dbReference type="SAM" id="MobiDB-lite"/>
    </source>
</evidence>
<dbReference type="EMBL" id="JXTB01000241">
    <property type="protein sequence ID" value="PON50862.1"/>
    <property type="molecule type" value="Genomic_DNA"/>
</dbReference>
<dbReference type="STRING" id="3476.A0A2P5BPZ3"/>
<evidence type="ECO:0000313" key="3">
    <source>
        <dbReference type="Proteomes" id="UP000237105"/>
    </source>
</evidence>
<dbReference type="PANTHER" id="PTHR31839:SF2">
    <property type="entry name" value="DEHYDRATION-RESPONSIVE ELEMENT-BINDING PROTEIN 1D"/>
    <property type="match status" value="1"/>
</dbReference>
<name>A0A2P5BPZ3_PARAD</name>
<keyword evidence="3" id="KW-1185">Reference proteome</keyword>
<reference evidence="3" key="1">
    <citation type="submission" date="2016-06" db="EMBL/GenBank/DDBJ databases">
        <title>Parallel loss of symbiosis genes in relatives of nitrogen-fixing non-legume Parasponia.</title>
        <authorList>
            <person name="Van Velzen R."/>
            <person name="Holmer R."/>
            <person name="Bu F."/>
            <person name="Rutten L."/>
            <person name="Van Zeijl A."/>
            <person name="Liu W."/>
            <person name="Santuari L."/>
            <person name="Cao Q."/>
            <person name="Sharma T."/>
            <person name="Shen D."/>
            <person name="Roswanjaya Y."/>
            <person name="Wardhani T."/>
            <person name="Kalhor M.S."/>
            <person name="Jansen J."/>
            <person name="Van den Hoogen J."/>
            <person name="Gungor B."/>
            <person name="Hartog M."/>
            <person name="Hontelez J."/>
            <person name="Verver J."/>
            <person name="Yang W.-C."/>
            <person name="Schijlen E."/>
            <person name="Repin R."/>
            <person name="Schilthuizen M."/>
            <person name="Schranz E."/>
            <person name="Heidstra R."/>
            <person name="Miyata K."/>
            <person name="Fedorova E."/>
            <person name="Kohlen W."/>
            <person name="Bisseling T."/>
            <person name="Smit S."/>
            <person name="Geurts R."/>
        </authorList>
    </citation>
    <scope>NUCLEOTIDE SEQUENCE [LARGE SCALE GENOMIC DNA]</scope>
    <source>
        <strain evidence="3">cv. WU1-14</strain>
    </source>
</reference>
<gene>
    <name evidence="2" type="ORF">PanWU01x14_220990</name>
</gene>
<feature type="compositionally biased region" description="Low complexity" evidence="1">
    <location>
        <begin position="47"/>
        <end position="63"/>
    </location>
</feature>
<dbReference type="GO" id="GO:0003700">
    <property type="term" value="F:DNA-binding transcription factor activity"/>
    <property type="evidence" value="ECO:0007669"/>
    <property type="project" value="InterPro"/>
</dbReference>
<accession>A0A2P5BPZ3</accession>
<evidence type="ECO:0000313" key="2">
    <source>
        <dbReference type="EMBL" id="PON50862.1"/>
    </source>
</evidence>
<dbReference type="PANTHER" id="PTHR31839">
    <property type="entry name" value="DEHYDRATION-RESPONSIVE ELEMENT-BINDING PROTEIN 1D"/>
    <property type="match status" value="1"/>
</dbReference>
<dbReference type="OrthoDB" id="1748446at2759"/>
<organism evidence="2 3">
    <name type="scientific">Parasponia andersonii</name>
    <name type="common">Sponia andersonii</name>
    <dbReference type="NCBI Taxonomy" id="3476"/>
    <lineage>
        <taxon>Eukaryota</taxon>
        <taxon>Viridiplantae</taxon>
        <taxon>Streptophyta</taxon>
        <taxon>Embryophyta</taxon>
        <taxon>Tracheophyta</taxon>
        <taxon>Spermatophyta</taxon>
        <taxon>Magnoliopsida</taxon>
        <taxon>eudicotyledons</taxon>
        <taxon>Gunneridae</taxon>
        <taxon>Pentapetalae</taxon>
        <taxon>rosids</taxon>
        <taxon>fabids</taxon>
        <taxon>Rosales</taxon>
        <taxon>Cannabaceae</taxon>
        <taxon>Parasponia</taxon>
    </lineage>
</organism>
<comment type="caution">
    <text evidence="2">The sequence shown here is derived from an EMBL/GenBank/DDBJ whole genome shotgun (WGS) entry which is preliminary data.</text>
</comment>